<feature type="transmembrane region" description="Helical" evidence="3">
    <location>
        <begin position="115"/>
        <end position="133"/>
    </location>
</feature>
<evidence type="ECO:0008006" key="8">
    <source>
        <dbReference type="Google" id="ProtNLM"/>
    </source>
</evidence>
<evidence type="ECO:0000313" key="7">
    <source>
        <dbReference type="Proteomes" id="UP000807306"/>
    </source>
</evidence>
<evidence type="ECO:0000256" key="3">
    <source>
        <dbReference type="SAM" id="Phobius"/>
    </source>
</evidence>
<evidence type="ECO:0000256" key="1">
    <source>
        <dbReference type="SAM" id="Coils"/>
    </source>
</evidence>
<feature type="transmembrane region" description="Helical" evidence="3">
    <location>
        <begin position="188"/>
        <end position="208"/>
    </location>
</feature>
<feature type="transmembrane region" description="Helical" evidence="3">
    <location>
        <begin position="952"/>
        <end position="968"/>
    </location>
</feature>
<organism evidence="6 7">
    <name type="scientific">Crepidotus variabilis</name>
    <dbReference type="NCBI Taxonomy" id="179855"/>
    <lineage>
        <taxon>Eukaryota</taxon>
        <taxon>Fungi</taxon>
        <taxon>Dikarya</taxon>
        <taxon>Basidiomycota</taxon>
        <taxon>Agaricomycotina</taxon>
        <taxon>Agaricomycetes</taxon>
        <taxon>Agaricomycetidae</taxon>
        <taxon>Agaricales</taxon>
        <taxon>Agaricineae</taxon>
        <taxon>Crepidotaceae</taxon>
        <taxon>Crepidotus</taxon>
    </lineage>
</organism>
<feature type="compositionally biased region" description="Basic and acidic residues" evidence="2">
    <location>
        <begin position="33"/>
        <end position="45"/>
    </location>
</feature>
<sequence>MNQDDPPLIRAIERQISSKSELKEPSGLPAENNETKKSGEFKASDEESSTSSSSSGKEAKGAINNAILEWSTANSGWVKQNWTWSKLKPALRCAVVGWASIVLFVIPAVERRLGQASFLILIGPVASFLSPPLDPFISTLERESLILLFISVGWAWSCLGIYLADLARTVHNPGATIFEVATGKYIEAAPSIILAVFIFFGSSILLYIKARQGPGPYLFASIFGCLCIDTVLTTSALFPYPYYRVGQSIAIPLACHSALSLLGSLFIFPSTISTQFTTRLQDVLSPLLTTLSLHERLLSTSRTSPEFGPTLASLRLQTKGSEGKLVPLAAAARLLKTDLIFSRFSPSDFKIFQAIERKLTARADGMAMYFGLVDPERERFPGTEDDMGMGEESASGTVPNTPSEQRSRVQSRDRSPEREDDTADSPTSPSVAEDVTLPNHPLTPSHSHSPHAESSHHHFPSLSLSSPFHKKTSSSDQHDSNRHHHHHHHRQHHDLLHQSLLTTITHATRKKEKSVGAFEAQRYLNLESTRFHDPNEEYYLNVGKDLLRECCTPLLNASHLGLSEVSTWLSSAHLGRTAYIRDTLILCILGSKLGKGATKSEQRRRAAYEDRMRELKKVKDEIERARRVFREDTRHFILEPYEAVFPDPPSARRANTSSRDADTKEPINLENPTSQRNKTSRMLPPLKLDEGELKKKAPAHRFLFFCYVYQYHLLHFSGDVIEMLDEIVKLEKERPWPSSRFWMPVLNAFKWDITLVADQGDDDDDNPDLIQGLQHDKDADTETMTSSTTAGARKPAHSAYSSQNDLGLAHRRDPDALPPRNIIEWVLNLVYRIVTGLGGGNSMFAIKAGMLTVILCLPSFIKSSAEFAYENRFVWAIFMGQLTLSRFRGDTAFGLTIRVASTFGGGLVGMVVWYTSTGLGHGNPYGLAAVCAVCFPFFFFARLYWPVHPMTNIIFFVTTVLVIGYSYQDAILLLPGSPGFGYTVAWRRFVLVTAGVTAAFYQRHLLSTTSCELGSIYCSILSFANSKHDGDKHEILASLIAVRNKLKRSTELRSKVQYEFSFRGRWPMNRYRKIAELQMAIAYSLSHLISVIKHLEPSWTIAFLRRTRFLDPDFQGDLLAVISMVSNSLRTGSPLPQITPCPLLDRFTLRYHGLNVIHKEAKEDYGLPRTLTLDTLRNEQYLIFCVGVATAYSIVNRLDMLMVAVKQLVGEQYHIHGVGLPMQQQSNLPLHLGMDVGSSGLPAGRESQGHFVEKGAV</sequence>
<dbReference type="PANTHER" id="PTHR37994:SF1">
    <property type="entry name" value="ER TRANSPORTER 6TM N-TERMINAL DOMAIN-CONTAINING PROTEIN"/>
    <property type="match status" value="1"/>
</dbReference>
<feature type="region of interest" description="Disordered" evidence="2">
    <location>
        <begin position="764"/>
        <end position="798"/>
    </location>
</feature>
<evidence type="ECO:0000313" key="6">
    <source>
        <dbReference type="EMBL" id="KAF9521875.1"/>
    </source>
</evidence>
<gene>
    <name evidence="6" type="ORF">CPB83DRAFT_840925</name>
</gene>
<dbReference type="InterPro" id="IPR018823">
    <property type="entry name" value="ArAE_2_N"/>
</dbReference>
<feature type="domain" description="Putative ER transporter 6TM N-terminal" evidence="5">
    <location>
        <begin position="77"/>
        <end position="374"/>
    </location>
</feature>
<dbReference type="EMBL" id="MU157978">
    <property type="protein sequence ID" value="KAF9521875.1"/>
    <property type="molecule type" value="Genomic_DNA"/>
</dbReference>
<comment type="caution">
    <text evidence="6">The sequence shown here is derived from an EMBL/GenBank/DDBJ whole genome shotgun (WGS) entry which is preliminary data.</text>
</comment>
<feature type="coiled-coil region" evidence="1">
    <location>
        <begin position="598"/>
        <end position="632"/>
    </location>
</feature>
<dbReference type="Pfam" id="PF10334">
    <property type="entry name" value="BRE4"/>
    <property type="match status" value="1"/>
</dbReference>
<feature type="transmembrane region" description="Helical" evidence="3">
    <location>
        <begin position="249"/>
        <end position="268"/>
    </location>
</feature>
<feature type="compositionally biased region" description="Low complexity" evidence="2">
    <location>
        <begin position="438"/>
        <end position="447"/>
    </location>
</feature>
<dbReference type="AlphaFoldDB" id="A0A9P6E3L0"/>
<feature type="domain" description="DUF2421" evidence="4">
    <location>
        <begin position="998"/>
        <end position="1213"/>
    </location>
</feature>
<name>A0A9P6E3L0_9AGAR</name>
<evidence type="ECO:0000256" key="2">
    <source>
        <dbReference type="SAM" id="MobiDB-lite"/>
    </source>
</evidence>
<dbReference type="Pfam" id="PF10337">
    <property type="entry name" value="ArAE_2_N"/>
    <property type="match status" value="1"/>
</dbReference>
<feature type="compositionally biased region" description="Polar residues" evidence="2">
    <location>
        <begin position="394"/>
        <end position="404"/>
    </location>
</feature>
<feature type="region of interest" description="Disordered" evidence="2">
    <location>
        <begin position="1"/>
        <end position="58"/>
    </location>
</feature>
<keyword evidence="3" id="KW-0812">Transmembrane</keyword>
<protein>
    <recommendedName>
        <fullName evidence="8">DUF2421 domain-containing protein</fullName>
    </recommendedName>
</protein>
<keyword evidence="3" id="KW-0472">Membrane</keyword>
<feature type="transmembrane region" description="Helical" evidence="3">
    <location>
        <begin position="892"/>
        <end position="913"/>
    </location>
</feature>
<dbReference type="Proteomes" id="UP000807306">
    <property type="component" value="Unassembled WGS sequence"/>
</dbReference>
<feature type="compositionally biased region" description="Basic and acidic residues" evidence="2">
    <location>
        <begin position="405"/>
        <end position="417"/>
    </location>
</feature>
<evidence type="ECO:0000259" key="5">
    <source>
        <dbReference type="Pfam" id="PF10337"/>
    </source>
</evidence>
<accession>A0A9P6E3L0</accession>
<proteinExistence type="predicted"/>
<keyword evidence="7" id="KW-1185">Reference proteome</keyword>
<evidence type="ECO:0000259" key="4">
    <source>
        <dbReference type="Pfam" id="PF10334"/>
    </source>
</evidence>
<dbReference type="InterPro" id="IPR018820">
    <property type="entry name" value="BRE4-related_DUF2421"/>
</dbReference>
<dbReference type="OrthoDB" id="2274698at2759"/>
<feature type="compositionally biased region" description="Basic residues" evidence="2">
    <location>
        <begin position="481"/>
        <end position="492"/>
    </location>
</feature>
<feature type="region of interest" description="Disordered" evidence="2">
    <location>
        <begin position="377"/>
        <end position="495"/>
    </location>
</feature>
<reference evidence="6" key="1">
    <citation type="submission" date="2020-11" db="EMBL/GenBank/DDBJ databases">
        <authorList>
            <consortium name="DOE Joint Genome Institute"/>
            <person name="Ahrendt S."/>
            <person name="Riley R."/>
            <person name="Andreopoulos W."/>
            <person name="Labutti K."/>
            <person name="Pangilinan J."/>
            <person name="Ruiz-Duenas F.J."/>
            <person name="Barrasa J.M."/>
            <person name="Sanchez-Garcia M."/>
            <person name="Camarero S."/>
            <person name="Miyauchi S."/>
            <person name="Serrano A."/>
            <person name="Linde D."/>
            <person name="Babiker R."/>
            <person name="Drula E."/>
            <person name="Ayuso-Fernandez I."/>
            <person name="Pacheco R."/>
            <person name="Padilla G."/>
            <person name="Ferreira P."/>
            <person name="Barriuso J."/>
            <person name="Kellner H."/>
            <person name="Castanera R."/>
            <person name="Alfaro M."/>
            <person name="Ramirez L."/>
            <person name="Pisabarro A.G."/>
            <person name="Kuo A."/>
            <person name="Tritt A."/>
            <person name="Lipzen A."/>
            <person name="He G."/>
            <person name="Yan M."/>
            <person name="Ng V."/>
            <person name="Cullen D."/>
            <person name="Martin F."/>
            <person name="Rosso M.-N."/>
            <person name="Henrissat B."/>
            <person name="Hibbett D."/>
            <person name="Martinez A.T."/>
            <person name="Grigoriev I.V."/>
        </authorList>
    </citation>
    <scope>NUCLEOTIDE SEQUENCE</scope>
    <source>
        <strain evidence="6">CBS 506.95</strain>
    </source>
</reference>
<keyword evidence="3" id="KW-1133">Transmembrane helix</keyword>
<feature type="transmembrane region" description="Helical" evidence="3">
    <location>
        <begin position="925"/>
        <end position="945"/>
    </location>
</feature>
<dbReference type="PANTHER" id="PTHR37994">
    <property type="entry name" value="ARAE_2_N DOMAIN-CONTAINING PROTEIN-RELATED"/>
    <property type="match status" value="1"/>
</dbReference>
<keyword evidence="1" id="KW-0175">Coiled coil</keyword>
<feature type="transmembrane region" description="Helical" evidence="3">
    <location>
        <begin position="217"/>
        <end position="243"/>
    </location>
</feature>
<feature type="transmembrane region" description="Helical" evidence="3">
    <location>
        <begin position="89"/>
        <end position="109"/>
    </location>
</feature>
<feature type="region of interest" description="Disordered" evidence="2">
    <location>
        <begin position="647"/>
        <end position="684"/>
    </location>
</feature>
<feature type="transmembrane region" description="Helical" evidence="3">
    <location>
        <begin position="145"/>
        <end position="164"/>
    </location>
</feature>